<feature type="domain" description="Hemerythrin-like" evidence="1">
    <location>
        <begin position="36"/>
        <end position="163"/>
    </location>
</feature>
<organism evidence="2 3">
    <name type="scientific">Acidihalobacter aeolianus</name>
    <dbReference type="NCBI Taxonomy" id="2792603"/>
    <lineage>
        <taxon>Bacteria</taxon>
        <taxon>Pseudomonadati</taxon>
        <taxon>Pseudomonadota</taxon>
        <taxon>Gammaproteobacteria</taxon>
        <taxon>Chromatiales</taxon>
        <taxon>Ectothiorhodospiraceae</taxon>
        <taxon>Acidihalobacter</taxon>
    </lineage>
</organism>
<keyword evidence="3" id="KW-1185">Reference proteome</keyword>
<dbReference type="KEGG" id="aaeo:BJI67_14755"/>
<evidence type="ECO:0000313" key="3">
    <source>
        <dbReference type="Proteomes" id="UP000095342"/>
    </source>
</evidence>
<dbReference type="EMBL" id="CP017448">
    <property type="protein sequence ID" value="AOV18151.1"/>
    <property type="molecule type" value="Genomic_DNA"/>
</dbReference>
<dbReference type="InterPro" id="IPR012312">
    <property type="entry name" value="Hemerythrin-like"/>
</dbReference>
<sequence length="168" mass="19656">MVFGFFKKKKHQQNVRVLEDGSDAESGIRFSSELVPRLKSDHQELLVIYQAIQKRFAEGDLGGTVSKLADFRYLLQDHLLTENVRFYLYLSQQFAEDETNSELIRGFRQEMDAIGRIVLRFLDRYEKMADDHGLANSFLQEFGEIGAVLTKRIKKEEQTLYPLYLPHY</sequence>
<protein>
    <recommendedName>
        <fullName evidence="1">Hemerythrin-like domain-containing protein</fullName>
    </recommendedName>
</protein>
<evidence type="ECO:0000313" key="2">
    <source>
        <dbReference type="EMBL" id="AOV18151.1"/>
    </source>
</evidence>
<gene>
    <name evidence="2" type="ORF">BJI67_14755</name>
</gene>
<dbReference type="InterPro" id="IPR038309">
    <property type="entry name" value="Rsd/AlgQ_sf"/>
</dbReference>
<evidence type="ECO:0000259" key="1">
    <source>
        <dbReference type="Pfam" id="PF01814"/>
    </source>
</evidence>
<dbReference type="Pfam" id="PF01814">
    <property type="entry name" value="Hemerythrin"/>
    <property type="match status" value="1"/>
</dbReference>
<dbReference type="Proteomes" id="UP000095342">
    <property type="component" value="Chromosome"/>
</dbReference>
<dbReference type="Gene3D" id="1.20.120.1370">
    <property type="entry name" value="Regulator of RNA polymerase sigma(70) subunit, domain 4"/>
    <property type="match status" value="1"/>
</dbReference>
<reference evidence="2 3" key="1">
    <citation type="submission" date="2016-09" db="EMBL/GenBank/DDBJ databases">
        <title>Acidihalobacter prosperus V6 (DSM14174).</title>
        <authorList>
            <person name="Khaleque H.N."/>
            <person name="Ramsay J.P."/>
            <person name="Murphy R.J.T."/>
            <person name="Kaksonen A.H."/>
            <person name="Boxall N.J."/>
            <person name="Watkin E.L.J."/>
        </authorList>
    </citation>
    <scope>NUCLEOTIDE SEQUENCE [LARGE SCALE GENOMIC DNA]</scope>
    <source>
        <strain evidence="2 3">V6</strain>
    </source>
</reference>
<accession>A0A1D8KB17</accession>
<proteinExistence type="predicted"/>
<dbReference type="AlphaFoldDB" id="A0A1D8KB17"/>
<name>A0A1D8KB17_9GAMM</name>